<dbReference type="SMART" id="SM00471">
    <property type="entry name" value="HDc"/>
    <property type="match status" value="1"/>
</dbReference>
<sequence length="182" mass="20607">MDQLSQIKAFAGQAHGSQRRKFADEPYINHPVRVMEICGKYTSDLPVLSAALLHDVLEDTAVTTEELSAWLYKTLSSADADRTLKLTVELTDIYVKKDYPHWNRRKRKQMEATRLSQISAAGQTIKYADIVDNANDITTADTDFISTFLHECRQLLKVMEKGNPALRQQAMDIVNKHLSAVK</sequence>
<dbReference type="CDD" id="cd00077">
    <property type="entry name" value="HDc"/>
    <property type="match status" value="1"/>
</dbReference>
<evidence type="ECO:0000259" key="1">
    <source>
        <dbReference type="SMART" id="SM00471"/>
    </source>
</evidence>
<protein>
    <submittedName>
        <fullName evidence="2">Metal dependent phosphohydrolase</fullName>
    </submittedName>
</protein>
<dbReference type="RefSeq" id="WP_012792539.1">
    <property type="nucleotide sequence ID" value="NC_013132.1"/>
</dbReference>
<dbReference type="Pfam" id="PF13328">
    <property type="entry name" value="HD_4"/>
    <property type="match status" value="1"/>
</dbReference>
<name>A0A979G7X7_CHIPD</name>
<accession>A0A979G7X7</accession>
<dbReference type="Proteomes" id="UP000002215">
    <property type="component" value="Chromosome"/>
</dbReference>
<evidence type="ECO:0000313" key="2">
    <source>
        <dbReference type="EMBL" id="ACU62371.1"/>
    </source>
</evidence>
<dbReference type="InterPro" id="IPR003607">
    <property type="entry name" value="HD/PDEase_dom"/>
</dbReference>
<gene>
    <name evidence="2" type="ordered locus">Cpin_4938</name>
</gene>
<dbReference type="PANTHER" id="PTHR46246:SF1">
    <property type="entry name" value="GUANOSINE-3',5'-BIS(DIPHOSPHATE) 3'-PYROPHOSPHOHYDROLASE MESH1"/>
    <property type="match status" value="1"/>
</dbReference>
<feature type="domain" description="HD/PDEase" evidence="1">
    <location>
        <begin position="23"/>
        <end position="143"/>
    </location>
</feature>
<dbReference type="GO" id="GO:0008893">
    <property type="term" value="F:guanosine-3',5'-bis(diphosphate) 3'-diphosphatase activity"/>
    <property type="evidence" value="ECO:0007669"/>
    <property type="project" value="TreeGrafter"/>
</dbReference>
<dbReference type="KEGG" id="cpi:Cpin_4938"/>
<dbReference type="Gene3D" id="1.10.3210.10">
    <property type="entry name" value="Hypothetical protein af1432"/>
    <property type="match status" value="1"/>
</dbReference>
<dbReference type="PANTHER" id="PTHR46246">
    <property type="entry name" value="GUANOSINE-3',5'-BIS(DIPHOSPHATE) 3'-PYROPHOSPHOHYDROLASE MESH1"/>
    <property type="match status" value="1"/>
</dbReference>
<dbReference type="EMBL" id="CP001699">
    <property type="protein sequence ID" value="ACU62371.1"/>
    <property type="molecule type" value="Genomic_DNA"/>
</dbReference>
<proteinExistence type="predicted"/>
<organism evidence="2 3">
    <name type="scientific">Chitinophaga pinensis (strain ATCC 43595 / DSM 2588 / LMG 13176 / NBRC 15968 / NCIMB 11800 / UQM 2034)</name>
    <dbReference type="NCBI Taxonomy" id="485918"/>
    <lineage>
        <taxon>Bacteria</taxon>
        <taxon>Pseudomonadati</taxon>
        <taxon>Bacteroidota</taxon>
        <taxon>Chitinophagia</taxon>
        <taxon>Chitinophagales</taxon>
        <taxon>Chitinophagaceae</taxon>
        <taxon>Chitinophaga</taxon>
    </lineage>
</organism>
<reference evidence="2 3" key="2">
    <citation type="journal article" date="2010" name="Stand. Genomic Sci.">
        <title>Complete genome sequence of Chitinophaga pinensis type strain (UQM 2034).</title>
        <authorList>
            <person name="Glavina Del Rio T."/>
            <person name="Abt B."/>
            <person name="Spring S."/>
            <person name="Lapidus A."/>
            <person name="Nolan M."/>
            <person name="Tice H."/>
            <person name="Copeland A."/>
            <person name="Cheng J.F."/>
            <person name="Chen F."/>
            <person name="Bruce D."/>
            <person name="Goodwin L."/>
            <person name="Pitluck S."/>
            <person name="Ivanova N."/>
            <person name="Mavromatis K."/>
            <person name="Mikhailova N."/>
            <person name="Pati A."/>
            <person name="Chen A."/>
            <person name="Palaniappan K."/>
            <person name="Land M."/>
            <person name="Hauser L."/>
            <person name="Chang Y.J."/>
            <person name="Jeffries C.D."/>
            <person name="Chain P."/>
            <person name="Saunders E."/>
            <person name="Detter J.C."/>
            <person name="Brettin T."/>
            <person name="Rohde M."/>
            <person name="Goker M."/>
            <person name="Bristow J."/>
            <person name="Eisen J.A."/>
            <person name="Markowitz V."/>
            <person name="Hugenholtz P."/>
            <person name="Kyrpides N.C."/>
            <person name="Klenk H.P."/>
            <person name="Lucas S."/>
        </authorList>
    </citation>
    <scope>NUCLEOTIDE SEQUENCE [LARGE SCALE GENOMIC DNA]</scope>
    <source>
        <strain evidence="3">ATCC 43595 / DSM 2588 / LMG 13176 / NBRC 15968 / NCIMB 11800 / UQM 2034</strain>
    </source>
</reference>
<dbReference type="InterPro" id="IPR052194">
    <property type="entry name" value="MESH1"/>
</dbReference>
<reference evidence="3" key="1">
    <citation type="submission" date="2009-08" db="EMBL/GenBank/DDBJ databases">
        <title>The complete genome of Chitinophaga pinensis DSM 2588.</title>
        <authorList>
            <consortium name="US DOE Joint Genome Institute (JGI-PGF)"/>
            <person name="Lucas S."/>
            <person name="Copeland A."/>
            <person name="Lapidus A."/>
            <person name="Glavina del Rio T."/>
            <person name="Dalin E."/>
            <person name="Tice H."/>
            <person name="Bruce D."/>
            <person name="Goodwin L."/>
            <person name="Pitluck S."/>
            <person name="Kyrpides N."/>
            <person name="Mavromatis K."/>
            <person name="Ivanova N."/>
            <person name="Mikhailova N."/>
            <person name="Sims D."/>
            <person name="Meinche L."/>
            <person name="Brettin T."/>
            <person name="Detter J.C."/>
            <person name="Han C."/>
            <person name="Larimer F."/>
            <person name="Land M."/>
            <person name="Hauser L."/>
            <person name="Markowitz V."/>
            <person name="Cheng J.-F."/>
            <person name="Hugenholtz P."/>
            <person name="Woyke T."/>
            <person name="Wu D."/>
            <person name="Spring S."/>
            <person name="Klenk H.-P."/>
            <person name="Eisen J.A."/>
        </authorList>
    </citation>
    <scope>NUCLEOTIDE SEQUENCE [LARGE SCALE GENOMIC DNA]</scope>
    <source>
        <strain evidence="3">ATCC 43595 / DSM 2588 / LMG 13176 / NBRC 15968 / NCIMB 11800 / UQM 2034</strain>
    </source>
</reference>
<evidence type="ECO:0000313" key="3">
    <source>
        <dbReference type="Proteomes" id="UP000002215"/>
    </source>
</evidence>
<dbReference type="AlphaFoldDB" id="A0A979G7X7"/>
<dbReference type="SUPFAM" id="SSF109604">
    <property type="entry name" value="HD-domain/PDEase-like"/>
    <property type="match status" value="1"/>
</dbReference>